<reference evidence="1 2" key="1">
    <citation type="submission" date="2017-09" db="EMBL/GenBank/DDBJ databases">
        <title>Large-scale bioinformatics analysis of Bacillus genomes uncovers conserved roles of natural products in bacterial physiology.</title>
        <authorList>
            <consortium name="Agbiome Team Llc"/>
            <person name="Bleich R.M."/>
            <person name="Grubbs K.J."/>
            <person name="Santa Maria K.C."/>
            <person name="Allen S.E."/>
            <person name="Farag S."/>
            <person name="Shank E.A."/>
            <person name="Bowers A."/>
        </authorList>
    </citation>
    <scope>NUCLEOTIDE SEQUENCE [LARGE SCALE GENOMIC DNA]</scope>
    <source>
        <strain evidence="1 2">AFS089089</strain>
    </source>
</reference>
<organism evidence="1 2">
    <name type="scientific">Bacillus thuringiensis</name>
    <dbReference type="NCBI Taxonomy" id="1428"/>
    <lineage>
        <taxon>Bacteria</taxon>
        <taxon>Bacillati</taxon>
        <taxon>Bacillota</taxon>
        <taxon>Bacilli</taxon>
        <taxon>Bacillales</taxon>
        <taxon>Bacillaceae</taxon>
        <taxon>Bacillus</taxon>
        <taxon>Bacillus cereus group</taxon>
    </lineage>
</organism>
<accession>A0A9X6Y7G3</accession>
<proteinExistence type="predicted"/>
<dbReference type="EMBL" id="NVNL01000092">
    <property type="protein sequence ID" value="PEA86147.1"/>
    <property type="molecule type" value="Genomic_DNA"/>
</dbReference>
<comment type="caution">
    <text evidence="1">The sequence shown here is derived from an EMBL/GenBank/DDBJ whole genome shotgun (WGS) entry which is preliminary data.</text>
</comment>
<gene>
    <name evidence="1" type="ORF">CON71_31640</name>
</gene>
<evidence type="ECO:0000313" key="2">
    <source>
        <dbReference type="Proteomes" id="UP000220702"/>
    </source>
</evidence>
<protein>
    <submittedName>
        <fullName evidence="1">Uncharacterized protein</fullName>
    </submittedName>
</protein>
<dbReference type="AlphaFoldDB" id="A0A9X6Y7G3"/>
<dbReference type="RefSeq" id="WP_098902767.1">
    <property type="nucleotide sequence ID" value="NZ_NVNL01000092.1"/>
</dbReference>
<dbReference type="Proteomes" id="UP000220702">
    <property type="component" value="Unassembled WGS sequence"/>
</dbReference>
<evidence type="ECO:0000313" key="1">
    <source>
        <dbReference type="EMBL" id="PEA86147.1"/>
    </source>
</evidence>
<sequence>MITNTASDFTYDSNPELVDSMKGYELSPANLARAEAIGALPLDNNQQSQPLVQVPQKVAKVKAGVKKAWNKLPSVIKKQVKLETVLKAIDKYYGNSKTVEELVYKSLRSVVPVSFLILLLRVLQKLLCLSFRLKSNKKIPTLYIEKY</sequence>
<name>A0A9X6Y7G3_BACTU</name>